<dbReference type="InterPro" id="IPR002300">
    <property type="entry name" value="aa-tRNA-synth_Ia"/>
</dbReference>
<reference evidence="14 15" key="1">
    <citation type="submission" date="2017-09" db="EMBL/GenBank/DDBJ databases">
        <title>Depth-based differentiation of microbial function through sediment-hosted aquifers and enrichment of novel symbionts in the deep terrestrial subsurface.</title>
        <authorList>
            <person name="Probst A.J."/>
            <person name="Ladd B."/>
            <person name="Jarett J.K."/>
            <person name="Geller-Mcgrath D.E."/>
            <person name="Sieber C.M."/>
            <person name="Emerson J.B."/>
            <person name="Anantharaman K."/>
            <person name="Thomas B.C."/>
            <person name="Malmstrom R."/>
            <person name="Stieglmeier M."/>
            <person name="Klingl A."/>
            <person name="Woyke T."/>
            <person name="Ryan C.M."/>
            <person name="Banfield J.F."/>
        </authorList>
    </citation>
    <scope>NUCLEOTIDE SEQUENCE [LARGE SCALE GENOMIC DNA]</scope>
    <source>
        <strain evidence="14">CG23_combo_of_CG06-09_8_20_14_all_49_15</strain>
    </source>
</reference>
<organism evidence="14 15">
    <name type="scientific">Candidatus Falkowbacteria bacterium CG23_combo_of_CG06-09_8_20_14_all_49_15</name>
    <dbReference type="NCBI Taxonomy" id="1974572"/>
    <lineage>
        <taxon>Bacteria</taxon>
        <taxon>Candidatus Falkowiibacteriota</taxon>
    </lineage>
</organism>
<comment type="similarity">
    <text evidence="1 9 10">Belongs to the class-I aminoacyl-tRNA synthetase family.</text>
</comment>
<keyword evidence="5 9" id="KW-0067">ATP-binding</keyword>
<evidence type="ECO:0000256" key="9">
    <source>
        <dbReference type="HAMAP-Rule" id="MF_00049"/>
    </source>
</evidence>
<dbReference type="GO" id="GO:0002161">
    <property type="term" value="F:aminoacyl-tRNA deacylase activity"/>
    <property type="evidence" value="ECO:0007669"/>
    <property type="project" value="InterPro"/>
</dbReference>
<dbReference type="PANTHER" id="PTHR43740">
    <property type="entry name" value="LEUCYL-TRNA SYNTHETASE"/>
    <property type="match status" value="1"/>
</dbReference>
<feature type="short sequence motif" description="'KMSKS' region" evidence="9">
    <location>
        <begin position="605"/>
        <end position="609"/>
    </location>
</feature>
<dbReference type="InterPro" id="IPR002302">
    <property type="entry name" value="Leu-tRNA-ligase"/>
</dbReference>
<dbReference type="GO" id="GO:0005524">
    <property type="term" value="F:ATP binding"/>
    <property type="evidence" value="ECO:0007669"/>
    <property type="project" value="UniProtKB-UniRule"/>
</dbReference>
<dbReference type="InterPro" id="IPR014729">
    <property type="entry name" value="Rossmann-like_a/b/a_fold"/>
</dbReference>
<dbReference type="Pfam" id="PF00133">
    <property type="entry name" value="tRNA-synt_1"/>
    <property type="match status" value="2"/>
</dbReference>
<dbReference type="AlphaFoldDB" id="A0A2G9ZK11"/>
<protein>
    <recommendedName>
        <fullName evidence="9">Leucine--tRNA ligase</fullName>
        <ecNumber evidence="9">6.1.1.4</ecNumber>
    </recommendedName>
    <alternativeName>
        <fullName evidence="9">Leucyl-tRNA synthetase</fullName>
        <shortName evidence="9">LeuRS</shortName>
    </alternativeName>
</protein>
<dbReference type="FunFam" id="3.40.50.620:FF:000056">
    <property type="entry name" value="Leucine--tRNA ligase"/>
    <property type="match status" value="1"/>
</dbReference>
<dbReference type="SUPFAM" id="SSF47323">
    <property type="entry name" value="Anticodon-binding domain of a subclass of class I aminoacyl-tRNA synthetases"/>
    <property type="match status" value="1"/>
</dbReference>
<feature type="domain" description="Methionyl/Valyl/Leucyl/Isoleucyl-tRNA synthetase anticodon-binding" evidence="12">
    <location>
        <begin position="680"/>
        <end position="785"/>
    </location>
</feature>
<keyword evidence="4 9" id="KW-0547">Nucleotide-binding</keyword>
<dbReference type="Gene3D" id="3.90.740.10">
    <property type="entry name" value="Valyl/Leucyl/Isoleucyl-tRNA synthetase, editing domain"/>
    <property type="match status" value="1"/>
</dbReference>
<evidence type="ECO:0000256" key="6">
    <source>
        <dbReference type="ARBA" id="ARBA00022917"/>
    </source>
</evidence>
<evidence type="ECO:0000256" key="10">
    <source>
        <dbReference type="RuleBase" id="RU363035"/>
    </source>
</evidence>
<proteinExistence type="inferred from homology"/>
<keyword evidence="7 9" id="KW-0030">Aminoacyl-tRNA synthetase</keyword>
<dbReference type="HAMAP" id="MF_00049_B">
    <property type="entry name" value="Leu_tRNA_synth_B"/>
    <property type="match status" value="1"/>
</dbReference>
<keyword evidence="2 9" id="KW-0963">Cytoplasm</keyword>
<evidence type="ECO:0000256" key="7">
    <source>
        <dbReference type="ARBA" id="ARBA00023146"/>
    </source>
</evidence>
<dbReference type="GO" id="GO:0006429">
    <property type="term" value="P:leucyl-tRNA aminoacylation"/>
    <property type="evidence" value="ECO:0007669"/>
    <property type="project" value="UniProtKB-UniRule"/>
</dbReference>
<dbReference type="SUPFAM" id="SSF52374">
    <property type="entry name" value="Nucleotidylyl transferase"/>
    <property type="match status" value="1"/>
</dbReference>
<evidence type="ECO:0000256" key="8">
    <source>
        <dbReference type="ARBA" id="ARBA00047469"/>
    </source>
</evidence>
<dbReference type="Pfam" id="PF13603">
    <property type="entry name" value="tRNA-synt_1_2"/>
    <property type="match status" value="1"/>
</dbReference>
<comment type="caution">
    <text evidence="9">Lacks conserved residue(s) required for the propagation of feature annotation.</text>
</comment>
<dbReference type="Gene3D" id="3.10.20.590">
    <property type="match status" value="1"/>
</dbReference>
<dbReference type="InterPro" id="IPR025709">
    <property type="entry name" value="Leu_tRNA-synth_edit"/>
</dbReference>
<evidence type="ECO:0000259" key="11">
    <source>
        <dbReference type="Pfam" id="PF00133"/>
    </source>
</evidence>
<dbReference type="Proteomes" id="UP000230729">
    <property type="component" value="Unassembled WGS sequence"/>
</dbReference>
<evidence type="ECO:0000256" key="4">
    <source>
        <dbReference type="ARBA" id="ARBA00022741"/>
    </source>
</evidence>
<name>A0A2G9ZK11_9BACT</name>
<dbReference type="Pfam" id="PF08264">
    <property type="entry name" value="Anticodon_1"/>
    <property type="match status" value="1"/>
</dbReference>
<comment type="subcellular location">
    <subcellularLocation>
        <location evidence="9">Cytoplasm</location>
    </subcellularLocation>
</comment>
<dbReference type="InterPro" id="IPR013155">
    <property type="entry name" value="M/V/L/I-tRNA-synth_anticd-bd"/>
</dbReference>
<evidence type="ECO:0000256" key="5">
    <source>
        <dbReference type="ARBA" id="ARBA00022840"/>
    </source>
</evidence>
<evidence type="ECO:0000313" key="15">
    <source>
        <dbReference type="Proteomes" id="UP000230729"/>
    </source>
</evidence>
<dbReference type="InterPro" id="IPR009080">
    <property type="entry name" value="tRNAsynth_Ia_anticodon-bd"/>
</dbReference>
<dbReference type="EMBL" id="PCSD01000102">
    <property type="protein sequence ID" value="PIP33441.1"/>
    <property type="molecule type" value="Genomic_DNA"/>
</dbReference>
<dbReference type="EC" id="6.1.1.4" evidence="9"/>
<dbReference type="PANTHER" id="PTHR43740:SF2">
    <property type="entry name" value="LEUCINE--TRNA LIGASE, MITOCHONDRIAL"/>
    <property type="match status" value="1"/>
</dbReference>
<evidence type="ECO:0000256" key="2">
    <source>
        <dbReference type="ARBA" id="ARBA00022490"/>
    </source>
</evidence>
<dbReference type="GO" id="GO:0004823">
    <property type="term" value="F:leucine-tRNA ligase activity"/>
    <property type="evidence" value="ECO:0007669"/>
    <property type="project" value="UniProtKB-UniRule"/>
</dbReference>
<dbReference type="PROSITE" id="PS00178">
    <property type="entry name" value="AA_TRNA_LIGASE_I"/>
    <property type="match status" value="1"/>
</dbReference>
<dbReference type="CDD" id="cd07958">
    <property type="entry name" value="Anticodon_Ia_Leu_BEm"/>
    <property type="match status" value="1"/>
</dbReference>
<accession>A0A2G9ZK11</accession>
<gene>
    <name evidence="9" type="primary">leuS</name>
    <name evidence="14" type="ORF">COX22_04385</name>
</gene>
<evidence type="ECO:0000256" key="1">
    <source>
        <dbReference type="ARBA" id="ARBA00005594"/>
    </source>
</evidence>
<keyword evidence="3 9" id="KW-0436">Ligase</keyword>
<evidence type="ECO:0000259" key="13">
    <source>
        <dbReference type="Pfam" id="PF13603"/>
    </source>
</evidence>
<dbReference type="Gene3D" id="1.10.730.10">
    <property type="entry name" value="Isoleucyl-tRNA Synthetase, Domain 1"/>
    <property type="match status" value="1"/>
</dbReference>
<dbReference type="SUPFAM" id="SSF50677">
    <property type="entry name" value="ValRS/IleRS/LeuRS editing domain"/>
    <property type="match status" value="1"/>
</dbReference>
<feature type="domain" description="Leucyl-tRNA synthetase editing" evidence="13">
    <location>
        <begin position="221"/>
        <end position="428"/>
    </location>
</feature>
<keyword evidence="6 9" id="KW-0648">Protein biosynthesis</keyword>
<evidence type="ECO:0000313" key="14">
    <source>
        <dbReference type="EMBL" id="PIP33441.1"/>
    </source>
</evidence>
<dbReference type="FunFam" id="1.10.730.10:FF:000002">
    <property type="entry name" value="Leucine--tRNA ligase"/>
    <property type="match status" value="1"/>
</dbReference>
<dbReference type="InterPro" id="IPR009008">
    <property type="entry name" value="Val/Leu/Ile-tRNA-synth_edit"/>
</dbReference>
<dbReference type="NCBIfam" id="TIGR00396">
    <property type="entry name" value="leuS_bact"/>
    <property type="match status" value="1"/>
</dbReference>
<dbReference type="GO" id="GO:0005829">
    <property type="term" value="C:cytosol"/>
    <property type="evidence" value="ECO:0007669"/>
    <property type="project" value="TreeGrafter"/>
</dbReference>
<feature type="domain" description="Aminoacyl-tRNA synthetase class Ia" evidence="11">
    <location>
        <begin position="442"/>
        <end position="633"/>
    </location>
</feature>
<dbReference type="Gene3D" id="3.40.50.620">
    <property type="entry name" value="HUPs"/>
    <property type="match status" value="2"/>
</dbReference>
<comment type="caution">
    <text evidence="14">The sequence shown here is derived from an EMBL/GenBank/DDBJ whole genome shotgun (WGS) entry which is preliminary data.</text>
</comment>
<comment type="catalytic activity">
    <reaction evidence="8 9">
        <text>tRNA(Leu) + L-leucine + ATP = L-leucyl-tRNA(Leu) + AMP + diphosphate</text>
        <dbReference type="Rhea" id="RHEA:11688"/>
        <dbReference type="Rhea" id="RHEA-COMP:9613"/>
        <dbReference type="Rhea" id="RHEA-COMP:9622"/>
        <dbReference type="ChEBI" id="CHEBI:30616"/>
        <dbReference type="ChEBI" id="CHEBI:33019"/>
        <dbReference type="ChEBI" id="CHEBI:57427"/>
        <dbReference type="ChEBI" id="CHEBI:78442"/>
        <dbReference type="ChEBI" id="CHEBI:78494"/>
        <dbReference type="ChEBI" id="CHEBI:456215"/>
        <dbReference type="EC" id="6.1.1.4"/>
    </reaction>
</comment>
<dbReference type="PRINTS" id="PR00985">
    <property type="entry name" value="TRNASYNTHLEU"/>
</dbReference>
<evidence type="ECO:0000259" key="12">
    <source>
        <dbReference type="Pfam" id="PF08264"/>
    </source>
</evidence>
<evidence type="ECO:0000256" key="3">
    <source>
        <dbReference type="ARBA" id="ARBA00022598"/>
    </source>
</evidence>
<dbReference type="InterPro" id="IPR001412">
    <property type="entry name" value="aa-tRNA-synth_I_CS"/>
</dbReference>
<sequence>MPPIYNHKEIEAKWRKRWQEEKIYRPDLDQPGRKFYNLMMFPYPSAEGLHVGNMYAFAHADAYGRFQRLRGYNVFEPIGLDGFGIHSENYAIKIKEHIKDVSVRTEKHFYEQLRTIGNGYDWSRTVETYKPAYYRWTQWLFLKMHERGLAYRKAASVNWCPSCKTVLSDEQVISGACERCGALTDKRQMEQWFWRITAYADRLLKNLDALDWTEEVKTIQRNWIGRSEGTLVKFSIFNPSSSLGTSFQFSNNNKFSLSNAQKLDELEVFTTRPDTLFGCTYLVVSPEHPLLKAGAAAIENLSAVEEYVAVSKRKTEAERTDASKKKTGVRLAGLAAVNPVNGEPLPIFAADYVLAGYGTGAIMAVPAHDERDYAFARQYDLPMRLVVKSASQAAGQADCFTGEGVNIDSGFLDGLNTRAAIKKMNSWLAEKGLGKVEVNYKLRDWCVSRQRYWGPPIPMVNCGQCGWVPVPESQLPILLPAMDDFLPDGSGKGPLNKIAKFVNTVCPVCGGPAARETDVSDPFVDSSWYFLRYLCTDYTDRALDKERLKKWMPVDMYIGGKEHSVLHLLYSRFVTMVMHELGYAPEPEPYRRFRAHGLLIKDGAKISKSKGNIVNPDEYIAEYGADAVRLYLLFLGEMRLGGDWRDDGMNGMHRFVKRVYRLLDQADPSASDRAANDRILSRTIKGVADDLESLKFNTAIAKLMILVNHFEKNGLAVDQLRIFSLLLSPFAPFLAEEIWSQTGTTSSIFQARWPEYDPALIKDDIINLVVQINGKLRATLAVSAEIGETEAKEAALQSERVKKWLADREIVKTIFVPGKLLNIVVK</sequence>
<feature type="domain" description="Aminoacyl-tRNA synthetase class Ia" evidence="11">
    <location>
        <begin position="14"/>
        <end position="218"/>
    </location>
</feature>
<feature type="binding site" evidence="9">
    <location>
        <position position="608"/>
    </location>
    <ligand>
        <name>ATP</name>
        <dbReference type="ChEBI" id="CHEBI:30616"/>
    </ligand>
</feature>